<evidence type="ECO:0000256" key="1">
    <source>
        <dbReference type="PROSITE-ProRule" id="PRU00169"/>
    </source>
</evidence>
<gene>
    <name evidence="5" type="ORF">FBZ87_107160</name>
</gene>
<dbReference type="SUPFAM" id="SSF109604">
    <property type="entry name" value="HD-domain/PDEase-like"/>
    <property type="match status" value="1"/>
</dbReference>
<sequence>MPFDATDLVKNARILVVDDLAANVELMEGVLAAAGYTNITGTCNPREGLALYGSLAPDLILLDFRMPGMDGPAFIRAAHALSPGQRPPILVVTAQGDEQTRRTALEAGARDFISKPFALWEMLARVQNLLELQMLLRDKEAQASRLEAAVAQRTRDLEHTHLEVVRRLCAVGEFRDDETGRHVNRIGALSGRIARLAGWLEPDAELLASAAPLHDIGKVAIPDAILLKPGKLSDPEWQVMKTHADAGAGILRGSKIPVLDLAAEIAVSHHEKWDGSGYPQGLAGEAIPLSGRIVAVADVFDALLSRRPYKEPWTAGQVSDHLRAQSGRHFDPVLVDLVLSNLDELLALRVEVGV</sequence>
<accession>A0A560JID2</accession>
<dbReference type="SUPFAM" id="SSF52172">
    <property type="entry name" value="CheY-like"/>
    <property type="match status" value="1"/>
</dbReference>
<feature type="domain" description="HD-GYP" evidence="4">
    <location>
        <begin position="157"/>
        <end position="354"/>
    </location>
</feature>
<evidence type="ECO:0000313" key="6">
    <source>
        <dbReference type="Proteomes" id="UP000320516"/>
    </source>
</evidence>
<dbReference type="CDD" id="cd17551">
    <property type="entry name" value="REC_RpfG-like"/>
    <property type="match status" value="1"/>
</dbReference>
<feature type="modified residue" description="4-aspartylphosphate" evidence="1">
    <location>
        <position position="63"/>
    </location>
</feature>
<dbReference type="InterPro" id="IPR052020">
    <property type="entry name" value="Cyclic_di-GMP/3'3'-cGAMP_PDE"/>
</dbReference>
<dbReference type="SMART" id="SM00448">
    <property type="entry name" value="REC"/>
    <property type="match status" value="1"/>
</dbReference>
<dbReference type="PROSITE" id="PS51832">
    <property type="entry name" value="HD_GYP"/>
    <property type="match status" value="1"/>
</dbReference>
<dbReference type="Gene3D" id="3.40.50.2300">
    <property type="match status" value="1"/>
</dbReference>
<keyword evidence="1" id="KW-0597">Phosphoprotein</keyword>
<dbReference type="Pfam" id="PF00072">
    <property type="entry name" value="Response_reg"/>
    <property type="match status" value="1"/>
</dbReference>
<feature type="domain" description="Response regulatory" evidence="3">
    <location>
        <begin position="13"/>
        <end position="130"/>
    </location>
</feature>
<dbReference type="PANTHER" id="PTHR45228">
    <property type="entry name" value="CYCLIC DI-GMP PHOSPHODIESTERASE TM_0186-RELATED"/>
    <property type="match status" value="1"/>
</dbReference>
<dbReference type="Proteomes" id="UP000320516">
    <property type="component" value="Unassembled WGS sequence"/>
</dbReference>
<dbReference type="Pfam" id="PF13487">
    <property type="entry name" value="HD_5"/>
    <property type="match status" value="1"/>
</dbReference>
<dbReference type="Gene3D" id="1.10.3210.10">
    <property type="entry name" value="Hypothetical protein af1432"/>
    <property type="match status" value="1"/>
</dbReference>
<comment type="caution">
    <text evidence="5">The sequence shown here is derived from an EMBL/GenBank/DDBJ whole genome shotgun (WGS) entry which is preliminary data.</text>
</comment>
<organism evidence="5 6">
    <name type="scientific">Nitrospirillum amazonense</name>
    <dbReference type="NCBI Taxonomy" id="28077"/>
    <lineage>
        <taxon>Bacteria</taxon>
        <taxon>Pseudomonadati</taxon>
        <taxon>Pseudomonadota</taxon>
        <taxon>Alphaproteobacteria</taxon>
        <taxon>Rhodospirillales</taxon>
        <taxon>Azospirillaceae</taxon>
        <taxon>Nitrospirillum</taxon>
    </lineage>
</organism>
<evidence type="ECO:0000259" key="4">
    <source>
        <dbReference type="PROSITE" id="PS51832"/>
    </source>
</evidence>
<dbReference type="RefSeq" id="WP_145612310.1">
    <property type="nucleotide sequence ID" value="NZ_VITV01000007.1"/>
</dbReference>
<dbReference type="GO" id="GO:0000160">
    <property type="term" value="P:phosphorelay signal transduction system"/>
    <property type="evidence" value="ECO:0007669"/>
    <property type="project" value="InterPro"/>
</dbReference>
<protein>
    <submittedName>
        <fullName evidence="5">Putative two-component system response regulator</fullName>
    </submittedName>
</protein>
<dbReference type="InterPro" id="IPR003607">
    <property type="entry name" value="HD/PDEase_dom"/>
</dbReference>
<evidence type="ECO:0000259" key="3">
    <source>
        <dbReference type="PROSITE" id="PS50110"/>
    </source>
</evidence>
<dbReference type="InterPro" id="IPR037522">
    <property type="entry name" value="HD_GYP_dom"/>
</dbReference>
<reference evidence="5 6" key="1">
    <citation type="submission" date="2019-06" db="EMBL/GenBank/DDBJ databases">
        <title>Genomic Encyclopedia of Type Strains, Phase IV (KMG-V): Genome sequencing to study the core and pangenomes of soil and plant-associated prokaryotes.</title>
        <authorList>
            <person name="Whitman W."/>
        </authorList>
    </citation>
    <scope>NUCLEOTIDE SEQUENCE [LARGE SCALE GENOMIC DNA]</scope>
    <source>
        <strain evidence="5 6">BR 12005</strain>
    </source>
</reference>
<evidence type="ECO:0000313" key="5">
    <source>
        <dbReference type="EMBL" id="TWB70776.1"/>
    </source>
</evidence>
<dbReference type="InterPro" id="IPR001789">
    <property type="entry name" value="Sig_transdc_resp-reg_receiver"/>
</dbReference>
<dbReference type="PROSITE" id="PS50110">
    <property type="entry name" value="RESPONSE_REGULATORY"/>
    <property type="match status" value="1"/>
</dbReference>
<dbReference type="InterPro" id="IPR011006">
    <property type="entry name" value="CheY-like_superfamily"/>
</dbReference>
<name>A0A560JID2_9PROT</name>
<dbReference type="PANTHER" id="PTHR45228:SF1">
    <property type="entry name" value="CYCLIC DI-GMP PHOSPHODIESTERASE TM_0186"/>
    <property type="match status" value="1"/>
</dbReference>
<dbReference type="EMBL" id="VITV01000007">
    <property type="protein sequence ID" value="TWB70776.1"/>
    <property type="molecule type" value="Genomic_DNA"/>
</dbReference>
<dbReference type="GO" id="GO:0008081">
    <property type="term" value="F:phosphoric diester hydrolase activity"/>
    <property type="evidence" value="ECO:0007669"/>
    <property type="project" value="UniProtKB-ARBA"/>
</dbReference>
<feature type="coiled-coil region" evidence="2">
    <location>
        <begin position="129"/>
        <end position="156"/>
    </location>
</feature>
<dbReference type="SMART" id="SM00471">
    <property type="entry name" value="HDc"/>
    <property type="match status" value="1"/>
</dbReference>
<keyword evidence="2" id="KW-0175">Coiled coil</keyword>
<proteinExistence type="predicted"/>
<dbReference type="AlphaFoldDB" id="A0A560JID2"/>
<evidence type="ECO:0000256" key="2">
    <source>
        <dbReference type="SAM" id="Coils"/>
    </source>
</evidence>
<dbReference type="CDD" id="cd00077">
    <property type="entry name" value="HDc"/>
    <property type="match status" value="1"/>
</dbReference>